<dbReference type="OrthoDB" id="77338at2759"/>
<keyword evidence="2" id="KW-1185">Reference proteome</keyword>
<gene>
    <name evidence="1" type="ORF">ACHHYP_14970</name>
</gene>
<evidence type="ECO:0000313" key="1">
    <source>
        <dbReference type="EMBL" id="OQR83209.1"/>
    </source>
</evidence>
<sequence length="843" mass="93719">MDGPTHKLVQLDSGSLEHNLAQLSTRITHVEDSIPSHPAFASFAERIVEVEAKIGALQMALPPTFHLPSALGVPAADDEIKSKVGICLDELRAAHMKLKFDHDLRFSSLQLELEKIKRALAALPTEVDHDIWKQSLVAEMADAILKSKSAIAAVEQAANEKLAAHALEMAMWKSDFEAALGKRIDGVLDMIRDNATAIEDVTTMTNTRLASQEEGISIMEQTAQFLRNATSRMEDDRTTVASRLATVESRVHEAVNRCAEMKSAVERQTSTQQTVIDCLETVEMKLIKRCEDTDAKITGTEIAIRAQRHHAELLVQDLRNNLGDHMAAMDLQALKLESTAAHVASVQTQLDKTHETVRSHHVALELLAKLDTMLLHHQTRFADLDRSIAAQNEKDCVRLDRLENDHSVLRHHVKETEWVTHENNKIFSEQLRQLHQLAQATETATVKLAGEFPGLQYDVGELRTSVEAARVEMKRGTATATQVEAQLHDVQHRLTDWRGTFNVRFETCENFQRDLDLAIKETSAMLDQVAFRLDDERKHTMSNFKAMHHLVDNLLQRDVMNSDILDERLGKFAAEVATVALEQEHFLSHSTVFPEDRKQQVADCIFQATALLSGDVRHHVNRLALTEHHVDDAAVLSLRSQAAQAFASRVRHQIDTMAPTQNHFLLEARTTFERRVHNCVELTLSFVGSGSSHGKPKRPSTAATCISCDRPIFDASAGDLAAAGTNQDESEPAAEAKKTAKLRPMTAGSGRVDVKSVIPRRSGTSTMKPKTSGGIVHVPPSASGEQFVYRGGFRIPRTAKTTTDVEVNMAIRHIDVNLQDKLREEPCLEKTALRGRCQVPSHL</sequence>
<comment type="caution">
    <text evidence="1">The sequence shown here is derived from an EMBL/GenBank/DDBJ whole genome shotgun (WGS) entry which is preliminary data.</text>
</comment>
<evidence type="ECO:0000313" key="2">
    <source>
        <dbReference type="Proteomes" id="UP000243579"/>
    </source>
</evidence>
<dbReference type="STRING" id="1202772.A0A1V9YBY4"/>
<name>A0A1V9YBY4_ACHHY</name>
<reference evidence="1 2" key="1">
    <citation type="journal article" date="2014" name="Genome Biol. Evol.">
        <title>The secreted proteins of Achlya hypogyna and Thraustotheca clavata identify the ancestral oomycete secretome and reveal gene acquisitions by horizontal gene transfer.</title>
        <authorList>
            <person name="Misner I."/>
            <person name="Blouin N."/>
            <person name="Leonard G."/>
            <person name="Richards T.A."/>
            <person name="Lane C.E."/>
        </authorList>
    </citation>
    <scope>NUCLEOTIDE SEQUENCE [LARGE SCALE GENOMIC DNA]</scope>
    <source>
        <strain evidence="1 2">ATCC 48635</strain>
    </source>
</reference>
<accession>A0A1V9YBY4</accession>
<dbReference type="Proteomes" id="UP000243579">
    <property type="component" value="Unassembled WGS sequence"/>
</dbReference>
<organism evidence="1 2">
    <name type="scientific">Achlya hypogyna</name>
    <name type="common">Oomycete</name>
    <name type="synonym">Protoachlya hypogyna</name>
    <dbReference type="NCBI Taxonomy" id="1202772"/>
    <lineage>
        <taxon>Eukaryota</taxon>
        <taxon>Sar</taxon>
        <taxon>Stramenopiles</taxon>
        <taxon>Oomycota</taxon>
        <taxon>Saprolegniomycetes</taxon>
        <taxon>Saprolegniales</taxon>
        <taxon>Achlyaceae</taxon>
        <taxon>Achlya</taxon>
    </lineage>
</organism>
<proteinExistence type="predicted"/>
<protein>
    <submittedName>
        <fullName evidence="1">Uncharacterized protein</fullName>
    </submittedName>
</protein>
<dbReference type="EMBL" id="JNBR01002257">
    <property type="protein sequence ID" value="OQR83209.1"/>
    <property type="molecule type" value="Genomic_DNA"/>
</dbReference>
<dbReference type="AlphaFoldDB" id="A0A1V9YBY4"/>